<evidence type="ECO:0000313" key="2">
    <source>
        <dbReference type="Proteomes" id="UP000553963"/>
    </source>
</evidence>
<reference evidence="1 2" key="1">
    <citation type="submission" date="2020-08" db="EMBL/GenBank/DDBJ databases">
        <title>Genomic Encyclopedia of Type Strains, Phase IV (KMG-IV): sequencing the most valuable type-strain genomes for metagenomic binning, comparative biology and taxonomic classification.</title>
        <authorList>
            <person name="Goeker M."/>
        </authorList>
    </citation>
    <scope>NUCLEOTIDE SEQUENCE [LARGE SCALE GENOMIC DNA]</scope>
    <source>
        <strain evidence="1 2">DSM 25966</strain>
    </source>
</reference>
<dbReference type="RefSeq" id="WP_183399692.1">
    <property type="nucleotide sequence ID" value="NZ_JACIDS010000004.1"/>
</dbReference>
<gene>
    <name evidence="1" type="ORF">GGR25_003074</name>
</gene>
<evidence type="ECO:0008006" key="3">
    <source>
        <dbReference type="Google" id="ProtNLM"/>
    </source>
</evidence>
<dbReference type="Proteomes" id="UP000553963">
    <property type="component" value="Unassembled WGS sequence"/>
</dbReference>
<name>A0A840AUK4_9HYPH</name>
<dbReference type="InterPro" id="IPR018684">
    <property type="entry name" value="DUF2171"/>
</dbReference>
<accession>A0A840AUK4</accession>
<comment type="caution">
    <text evidence="1">The sequence shown here is derived from an EMBL/GenBank/DDBJ whole genome shotgun (WGS) entry which is preliminary data.</text>
</comment>
<protein>
    <recommendedName>
        <fullName evidence="3">DUF2171 domain-containing protein</fullName>
    </recommendedName>
</protein>
<dbReference type="AlphaFoldDB" id="A0A840AUK4"/>
<sequence>MAESDRIQAHMQVLDQRGNHVGTVDRVDEAGEIRLARADSPDGLHHYIPLDWVEAVDEAVRLNRVSSSVLRDRD</sequence>
<proteinExistence type="predicted"/>
<keyword evidence="2" id="KW-1185">Reference proteome</keyword>
<dbReference type="Pfam" id="PF09939">
    <property type="entry name" value="DUF2171"/>
    <property type="match status" value="1"/>
</dbReference>
<organism evidence="1 2">
    <name type="scientific">Kaistia hirudinis</name>
    <dbReference type="NCBI Taxonomy" id="1293440"/>
    <lineage>
        <taxon>Bacteria</taxon>
        <taxon>Pseudomonadati</taxon>
        <taxon>Pseudomonadota</taxon>
        <taxon>Alphaproteobacteria</taxon>
        <taxon>Hyphomicrobiales</taxon>
        <taxon>Kaistiaceae</taxon>
        <taxon>Kaistia</taxon>
    </lineage>
</organism>
<evidence type="ECO:0000313" key="1">
    <source>
        <dbReference type="EMBL" id="MBB3932016.1"/>
    </source>
</evidence>
<dbReference type="EMBL" id="JACIDS010000004">
    <property type="protein sequence ID" value="MBB3932016.1"/>
    <property type="molecule type" value="Genomic_DNA"/>
</dbReference>